<evidence type="ECO:0000313" key="2">
    <source>
        <dbReference type="Proteomes" id="UP001387215"/>
    </source>
</evidence>
<sequence length="371" mass="41188">MSVTDFGRQQPQQKLAWGHKAYEEYVEKFFFTKMLGQGSEAIIEHITELSKNSKGEVGAFFHLISRITGGGVVGDNQLKGRERTLDSHWQRVNFDQLRNGIKNKGRLADQKSVLQFRRPTRKAMALWLADTWEDQAILTASGISYAFNTDGSPRTTPEGQDPWTELEYANDVRPPTANRHFRWDATEGLVAGDTSAVEAADLPVYDMLPEIKARAATKRMTPLRLAGKDYFIVLAHENTMARWYRNPDFRSAIVNADVRGEANKIFTGAIVTMNGLVIHPYARVYNTLGAAAGLKWGGGNVNGSRTLVLGAQALALADLGVPGWEEEDEDYKNRYGVSINKMGGWLKPQFPSSYDGGSVEDFGVMAIDHAI</sequence>
<dbReference type="Proteomes" id="UP001387215">
    <property type="component" value="Unassembled WGS sequence"/>
</dbReference>
<reference evidence="1 2" key="1">
    <citation type="submission" date="2024-02" db="EMBL/GenBank/DDBJ databases">
        <title>Lysobacter Genome Sequencing and Mining.</title>
        <authorList>
            <person name="Bierman J."/>
            <person name="Walker M.C."/>
        </authorList>
    </citation>
    <scope>NUCLEOTIDE SEQUENCE [LARGE SCALE GENOMIC DNA]</scope>
    <source>
        <strain evidence="1 2">PB6250</strain>
    </source>
</reference>
<protein>
    <submittedName>
        <fullName evidence="1">DUF4043 family protein</fullName>
    </submittedName>
</protein>
<organism evidence="1 2">
    <name type="scientific">Lysobacter firmicutimachus</name>
    <dbReference type="NCBI Taxonomy" id="1792846"/>
    <lineage>
        <taxon>Bacteria</taxon>
        <taxon>Pseudomonadati</taxon>
        <taxon>Pseudomonadota</taxon>
        <taxon>Gammaproteobacteria</taxon>
        <taxon>Lysobacterales</taxon>
        <taxon>Lysobacteraceae</taxon>
        <taxon>Lysobacter</taxon>
    </lineage>
</organism>
<dbReference type="EMBL" id="JBANDL010000002">
    <property type="protein sequence ID" value="MEI2453852.1"/>
    <property type="molecule type" value="Genomic_DNA"/>
</dbReference>
<evidence type="ECO:0000313" key="1">
    <source>
        <dbReference type="EMBL" id="MEI2453852.1"/>
    </source>
</evidence>
<dbReference type="InterPro" id="IPR025267">
    <property type="entry name" value="ORF017-like"/>
</dbReference>
<dbReference type="Pfam" id="PF13252">
    <property type="entry name" value="Phage_capsid_3"/>
    <property type="match status" value="1"/>
</dbReference>
<accession>A0ABU8CYJ6</accession>
<gene>
    <name evidence="1" type="ORF">V2J18_04065</name>
</gene>
<name>A0ABU8CYJ6_9GAMM</name>
<dbReference type="RefSeq" id="WP_336131078.1">
    <property type="nucleotide sequence ID" value="NZ_JBANDL010000002.1"/>
</dbReference>
<keyword evidence="2" id="KW-1185">Reference proteome</keyword>
<comment type="caution">
    <text evidence="1">The sequence shown here is derived from an EMBL/GenBank/DDBJ whole genome shotgun (WGS) entry which is preliminary data.</text>
</comment>
<proteinExistence type="predicted"/>